<name>A0ABN1JZ19_9FLAO</name>
<keyword evidence="2" id="KW-1185">Reference proteome</keyword>
<protein>
    <recommendedName>
        <fullName evidence="3">PD-(D/E)XK nuclease superfamily protein</fullName>
    </recommendedName>
</protein>
<dbReference type="Proteomes" id="UP001500736">
    <property type="component" value="Unassembled WGS sequence"/>
</dbReference>
<comment type="caution">
    <text evidence="1">The sequence shown here is derived from an EMBL/GenBank/DDBJ whole genome shotgun (WGS) entry which is preliminary data.</text>
</comment>
<evidence type="ECO:0000313" key="2">
    <source>
        <dbReference type="Proteomes" id="UP001500736"/>
    </source>
</evidence>
<organism evidence="1 2">
    <name type="scientific">Gaetbulibacter jejuensis</name>
    <dbReference type="NCBI Taxonomy" id="584607"/>
    <lineage>
        <taxon>Bacteria</taxon>
        <taxon>Pseudomonadati</taxon>
        <taxon>Bacteroidota</taxon>
        <taxon>Flavobacteriia</taxon>
        <taxon>Flavobacteriales</taxon>
        <taxon>Flavobacteriaceae</taxon>
        <taxon>Gaetbulibacter</taxon>
    </lineage>
</organism>
<reference evidence="1 2" key="1">
    <citation type="journal article" date="2019" name="Int. J. Syst. Evol. Microbiol.">
        <title>The Global Catalogue of Microorganisms (GCM) 10K type strain sequencing project: providing services to taxonomists for standard genome sequencing and annotation.</title>
        <authorList>
            <consortium name="The Broad Institute Genomics Platform"/>
            <consortium name="The Broad Institute Genome Sequencing Center for Infectious Disease"/>
            <person name="Wu L."/>
            <person name="Ma J."/>
        </authorList>
    </citation>
    <scope>NUCLEOTIDE SEQUENCE [LARGE SCALE GENOMIC DNA]</scope>
    <source>
        <strain evidence="1 2">JCM 15976</strain>
    </source>
</reference>
<dbReference type="EMBL" id="BAAAGF010000005">
    <property type="protein sequence ID" value="GAA0749910.1"/>
    <property type="molecule type" value="Genomic_DNA"/>
</dbReference>
<dbReference type="RefSeq" id="WP_343799615.1">
    <property type="nucleotide sequence ID" value="NZ_BAAAGF010000005.1"/>
</dbReference>
<sequence length="555" mass="65013">MNFLTSEYIALLKEDGELDALLIDVLISKGVTPISKPQKGRQYGVDIAAIGKDVDGKEKLFLITVKQGNITRQIWDTGPTSVRQSLNDIRETYINISLTRSQKKLPKKIVVATNGELEQTVQTSWGQYTETYKAKKLEYLFWGIDDISKMVSENLLSERLFNAEMRLLLKKTLAFLELKDYDLNHFVKLVDLILDKPIKTKKPLLKRLKLLQICLNIVFKWAEDSGYIKSAIYAADKTILKSFDWLNTQNHFEKKYIQIEFYNIHVLRRKIGIAYFNKVNDHYYVEHSIQRYSKNQIEYGLTLWQEIGVLGSIGLTEIKHYLYHFNLEDKSLAKIYEDSVITIAQALISFIKANPPSHYPLYDEHLIDIEPAMRFLYLSGFKEDCKKWLRMIIVGIHDAKILKDFFPLFNTNYENMVEYYLGTKKQREQSSMLLAFLADWSVILNSKEAYNDLHNILELFDNKLNLQIWFPKKETEDIYSDKGYSLKSGKVKHSIMLYESIDDYKKEIQEELELFSAEKDFIVVKSGFDFILSISSLHHRDLPFPFLWRRLIKTE</sequence>
<evidence type="ECO:0000313" key="1">
    <source>
        <dbReference type="EMBL" id="GAA0749910.1"/>
    </source>
</evidence>
<gene>
    <name evidence="1" type="ORF">GCM10009431_30040</name>
</gene>
<evidence type="ECO:0008006" key="3">
    <source>
        <dbReference type="Google" id="ProtNLM"/>
    </source>
</evidence>
<accession>A0ABN1JZ19</accession>
<proteinExistence type="predicted"/>